<dbReference type="AlphaFoldDB" id="A0A8H7BTM1"/>
<keyword evidence="3 8" id="KW-0812">Transmembrane</keyword>
<dbReference type="InterPro" id="IPR001849">
    <property type="entry name" value="PH_domain"/>
</dbReference>
<feature type="transmembrane region" description="Helical" evidence="8">
    <location>
        <begin position="203"/>
        <end position="224"/>
    </location>
</feature>
<dbReference type="PROSITE" id="PS50003">
    <property type="entry name" value="PH_DOMAIN"/>
    <property type="match status" value="1"/>
</dbReference>
<dbReference type="Pfam" id="PF16916">
    <property type="entry name" value="ZT_dimer"/>
    <property type="match status" value="1"/>
</dbReference>
<dbReference type="PANTHER" id="PTHR43840">
    <property type="entry name" value="MITOCHONDRIAL METAL TRANSPORTER 1-RELATED"/>
    <property type="match status" value="1"/>
</dbReference>
<dbReference type="InterPro" id="IPR041681">
    <property type="entry name" value="PH_9"/>
</dbReference>
<dbReference type="OrthoDB" id="78296at2759"/>
<evidence type="ECO:0000256" key="6">
    <source>
        <dbReference type="ARBA" id="ARBA00023136"/>
    </source>
</evidence>
<evidence type="ECO:0000256" key="7">
    <source>
        <dbReference type="SAM" id="MobiDB-lite"/>
    </source>
</evidence>
<keyword evidence="4 8" id="KW-1133">Transmembrane helix</keyword>
<keyword evidence="5" id="KW-0406">Ion transport</keyword>
<comment type="caution">
    <text evidence="10">The sequence shown here is derived from an EMBL/GenBank/DDBJ whole genome shotgun (WGS) entry which is preliminary data.</text>
</comment>
<evidence type="ECO:0000256" key="8">
    <source>
        <dbReference type="SAM" id="Phobius"/>
    </source>
</evidence>
<evidence type="ECO:0000259" key="9">
    <source>
        <dbReference type="PROSITE" id="PS50003"/>
    </source>
</evidence>
<keyword evidence="2" id="KW-0813">Transport</keyword>
<dbReference type="GO" id="GO:0098771">
    <property type="term" value="P:inorganic ion homeostasis"/>
    <property type="evidence" value="ECO:0007669"/>
    <property type="project" value="UniProtKB-ARBA"/>
</dbReference>
<dbReference type="Proteomes" id="UP000605846">
    <property type="component" value="Unassembled WGS sequence"/>
</dbReference>
<feature type="region of interest" description="Disordered" evidence="7">
    <location>
        <begin position="524"/>
        <end position="548"/>
    </location>
</feature>
<evidence type="ECO:0000313" key="10">
    <source>
        <dbReference type="EMBL" id="KAF7730294.1"/>
    </source>
</evidence>
<evidence type="ECO:0000256" key="5">
    <source>
        <dbReference type="ARBA" id="ARBA00023065"/>
    </source>
</evidence>
<dbReference type="GO" id="GO:0008324">
    <property type="term" value="F:monoatomic cation transmembrane transporter activity"/>
    <property type="evidence" value="ECO:0007669"/>
    <property type="project" value="InterPro"/>
</dbReference>
<dbReference type="InterPro" id="IPR058533">
    <property type="entry name" value="Cation_efflux_TM"/>
</dbReference>
<dbReference type="Pfam" id="PF01545">
    <property type="entry name" value="Cation_efflux"/>
    <property type="match status" value="1"/>
</dbReference>
<reference evidence="10" key="1">
    <citation type="submission" date="2020-01" db="EMBL/GenBank/DDBJ databases">
        <title>Genome Sequencing of Three Apophysomyces-Like Fungal Strains Confirms a Novel Fungal Genus in the Mucoromycota with divergent Burkholderia-like Endosymbiotic Bacteria.</title>
        <authorList>
            <person name="Stajich J.E."/>
            <person name="Macias A.M."/>
            <person name="Carter-House D."/>
            <person name="Lovett B."/>
            <person name="Kasson L.R."/>
            <person name="Berry K."/>
            <person name="Grigoriev I."/>
            <person name="Chang Y."/>
            <person name="Spatafora J."/>
            <person name="Kasson M.T."/>
        </authorList>
    </citation>
    <scope>NUCLEOTIDE SEQUENCE</scope>
    <source>
        <strain evidence="10">NRRL A-21654</strain>
    </source>
</reference>
<sequence>MTTTTGTQTIQRHEEWAASNSSYALANRPSIQHRIHAKGSDSTLELGREEASDPLFLRVRRKSKDDLDRIAKNGASRKVQQFYRRQNNLIDDMLGPLDPEDEETKEKQMLKLKVAIYGSVIANIILFALQLVAAVTSGSLSIFATMADSFMDLLSSVVLMWTAKQASKLNPMKYPAGKARLETAGIIIESAQKLVSHNSEPDLSSMAIAFIAAALGVKLLLYLYCVTLSQYSSAKVLAQDHRNDLFVNSLGLTMGILGSRLAGWVDPIGSIVIALIILRSWVSTLIEHIQLIVGKSADTGFLQRVTYIALTHPGVQQVDTCRAYYAGNNLFVEVDIVLPPETPLRESHDIGEELQTKLESVPSVERAFVHVDYETSHKPEGQIDLFTFLSMQKPDDFKRIGIQRPNDCDLLCRFVRSLHTHLLNKGLTRSDSLVAFPRSTLRHDLKQEHQMLFQKALEAFDRYALPVLLSGMHVDFTQNKHQSSLLSTITDTTTVINAFDHHHQQEEEEDNDEEDDHTVDLLAISDTPYRQRQREEEASSLPHPQDMSRHDAMFHPNFARGMTTTLKQQQQQPQQYRRPMSMPVYLLEDSDIARVIIEEEGEDTDHPSAYAPPDYHDTALMKRWEKCRSCVIPREEEGREELPPYQCTVYKMGYVFIKREMDAPGIRSRWRSWRKLYAELWGTVLRIYRSAPNDMDRRLLSKWPFFSFHRGQQTLMSISLAGADASRALDYTKRPHSLRLTTAHGPQLLLRLPTNMEMISWVEHLQAAINISLDLEFRPMPKFITLPGRGLTATLNNSRAIELEQTREQRRRHQREILL</sequence>
<comment type="subcellular location">
    <subcellularLocation>
        <location evidence="1">Endomembrane system</location>
        <topology evidence="1">Multi-pass membrane protein</topology>
    </subcellularLocation>
</comment>
<dbReference type="SMART" id="SM00233">
    <property type="entry name" value="PH"/>
    <property type="match status" value="1"/>
</dbReference>
<accession>A0A8H7BTM1</accession>
<dbReference type="GO" id="GO:0012505">
    <property type="term" value="C:endomembrane system"/>
    <property type="evidence" value="ECO:0007669"/>
    <property type="project" value="UniProtKB-SubCell"/>
</dbReference>
<dbReference type="InterPro" id="IPR036837">
    <property type="entry name" value="Cation_efflux_CTD_sf"/>
</dbReference>
<gene>
    <name evidence="10" type="ORF">EC973_002538</name>
</gene>
<evidence type="ECO:0000256" key="3">
    <source>
        <dbReference type="ARBA" id="ARBA00022692"/>
    </source>
</evidence>
<dbReference type="EMBL" id="JABAYA010000017">
    <property type="protein sequence ID" value="KAF7730294.1"/>
    <property type="molecule type" value="Genomic_DNA"/>
</dbReference>
<dbReference type="NCBIfam" id="TIGR01297">
    <property type="entry name" value="CDF"/>
    <property type="match status" value="1"/>
</dbReference>
<dbReference type="InterPro" id="IPR027470">
    <property type="entry name" value="Cation_efflux_CTD"/>
</dbReference>
<feature type="domain" description="PH" evidence="9">
    <location>
        <begin position="648"/>
        <end position="770"/>
    </location>
</feature>
<proteinExistence type="predicted"/>
<dbReference type="InterPro" id="IPR002524">
    <property type="entry name" value="Cation_efflux"/>
</dbReference>
<dbReference type="InterPro" id="IPR050291">
    <property type="entry name" value="CDF_Transporter"/>
</dbReference>
<name>A0A8H7BTM1_9FUNG</name>
<dbReference type="Gene3D" id="1.20.1510.10">
    <property type="entry name" value="Cation efflux protein transmembrane domain"/>
    <property type="match status" value="1"/>
</dbReference>
<evidence type="ECO:0000256" key="2">
    <source>
        <dbReference type="ARBA" id="ARBA00022448"/>
    </source>
</evidence>
<evidence type="ECO:0000256" key="1">
    <source>
        <dbReference type="ARBA" id="ARBA00004127"/>
    </source>
</evidence>
<dbReference type="SUPFAM" id="SSF160240">
    <property type="entry name" value="Cation efflux protein cytoplasmic domain-like"/>
    <property type="match status" value="1"/>
</dbReference>
<keyword evidence="6 8" id="KW-0472">Membrane</keyword>
<evidence type="ECO:0000256" key="4">
    <source>
        <dbReference type="ARBA" id="ARBA00022989"/>
    </source>
</evidence>
<keyword evidence="11" id="KW-1185">Reference proteome</keyword>
<dbReference type="InterPro" id="IPR011993">
    <property type="entry name" value="PH-like_dom_sf"/>
</dbReference>
<dbReference type="PANTHER" id="PTHR43840:SF13">
    <property type="entry name" value="CATION EFFLUX PROTEIN CYTOPLASMIC DOMAIN-CONTAINING PROTEIN"/>
    <property type="match status" value="1"/>
</dbReference>
<dbReference type="InterPro" id="IPR027469">
    <property type="entry name" value="Cation_efflux_TMD_sf"/>
</dbReference>
<dbReference type="GO" id="GO:0016020">
    <property type="term" value="C:membrane"/>
    <property type="evidence" value="ECO:0007669"/>
    <property type="project" value="InterPro"/>
</dbReference>
<evidence type="ECO:0000313" key="11">
    <source>
        <dbReference type="Proteomes" id="UP000605846"/>
    </source>
</evidence>
<dbReference type="Pfam" id="PF15410">
    <property type="entry name" value="PH_9"/>
    <property type="match status" value="1"/>
</dbReference>
<feature type="transmembrane region" description="Helical" evidence="8">
    <location>
        <begin position="114"/>
        <end position="136"/>
    </location>
</feature>
<dbReference type="SUPFAM" id="SSF50729">
    <property type="entry name" value="PH domain-like"/>
    <property type="match status" value="1"/>
</dbReference>
<organism evidence="10 11">
    <name type="scientific">Apophysomyces ossiformis</name>
    <dbReference type="NCBI Taxonomy" id="679940"/>
    <lineage>
        <taxon>Eukaryota</taxon>
        <taxon>Fungi</taxon>
        <taxon>Fungi incertae sedis</taxon>
        <taxon>Mucoromycota</taxon>
        <taxon>Mucoromycotina</taxon>
        <taxon>Mucoromycetes</taxon>
        <taxon>Mucorales</taxon>
        <taxon>Mucorineae</taxon>
        <taxon>Mucoraceae</taxon>
        <taxon>Apophysomyces</taxon>
    </lineage>
</organism>
<dbReference type="FunFam" id="3.30.70.1350:FF:000001">
    <property type="entry name" value="Metal tolerance protein 11"/>
    <property type="match status" value="1"/>
</dbReference>
<dbReference type="GO" id="GO:0030003">
    <property type="term" value="P:intracellular monoatomic cation homeostasis"/>
    <property type="evidence" value="ECO:0007669"/>
    <property type="project" value="UniProtKB-ARBA"/>
</dbReference>
<dbReference type="Gene3D" id="3.30.70.1350">
    <property type="entry name" value="Cation efflux protein, cytoplasmic domain"/>
    <property type="match status" value="1"/>
</dbReference>
<protein>
    <recommendedName>
        <fullName evidence="9">PH domain-containing protein</fullName>
    </recommendedName>
</protein>
<dbReference type="Gene3D" id="2.30.29.30">
    <property type="entry name" value="Pleckstrin-homology domain (PH domain)/Phosphotyrosine-binding domain (PTB)"/>
    <property type="match status" value="1"/>
</dbReference>
<dbReference type="FunFam" id="1.20.1510.10:FF:000005">
    <property type="entry name" value="Putative Cation diffusion facilitator 1"/>
    <property type="match status" value="1"/>
</dbReference>
<dbReference type="SUPFAM" id="SSF161111">
    <property type="entry name" value="Cation efflux protein transmembrane domain-like"/>
    <property type="match status" value="1"/>
</dbReference>